<evidence type="ECO:0000313" key="1">
    <source>
        <dbReference type="EMBL" id="SNS62684.1"/>
    </source>
</evidence>
<gene>
    <name evidence="1" type="ORF">SAMN05446037_10154</name>
</gene>
<proteinExistence type="predicted"/>
<dbReference type="RefSeq" id="WP_089283658.1">
    <property type="nucleotide sequence ID" value="NZ_FZOJ01000015.1"/>
</dbReference>
<keyword evidence="2" id="KW-1185">Reference proteome</keyword>
<dbReference type="EMBL" id="FZOJ01000015">
    <property type="protein sequence ID" value="SNS62684.1"/>
    <property type="molecule type" value="Genomic_DNA"/>
</dbReference>
<dbReference type="Proteomes" id="UP000198304">
    <property type="component" value="Unassembled WGS sequence"/>
</dbReference>
<reference evidence="2" key="1">
    <citation type="submission" date="2017-06" db="EMBL/GenBank/DDBJ databases">
        <authorList>
            <person name="Varghese N."/>
            <person name="Submissions S."/>
        </authorList>
    </citation>
    <scope>NUCLEOTIDE SEQUENCE [LARGE SCALE GENOMIC DNA]</scope>
    <source>
        <strain evidence="2">SCA</strain>
    </source>
</reference>
<accession>A0A239G3R9</accession>
<protein>
    <submittedName>
        <fullName evidence="1">ComK protein</fullName>
    </submittedName>
</protein>
<sequence>MKSIEKILDDKQQLAALIPFYEKDLGNATKLLLTSGQEILYPHSIDAALKALCSYYALHLRLLRRKQQSLLNCKYYTPLPIHKELLLFPIKTRVPKIKNDSSIGYINYLQVKKVDYSQSAIQLNNGQTIYSLNTPGTLKKRYNQVLLSAKYYEENHPSEAYVSESRVEYLYPLTKRDMEPLVRELTSIRNMLAALLTLPAKK</sequence>
<dbReference type="AlphaFoldDB" id="A0A239G3R9"/>
<name>A0A239G3R9_9FIRM</name>
<evidence type="ECO:0000313" key="2">
    <source>
        <dbReference type="Proteomes" id="UP000198304"/>
    </source>
</evidence>
<organism evidence="1 2">
    <name type="scientific">Anaerovirgula multivorans</name>
    <dbReference type="NCBI Taxonomy" id="312168"/>
    <lineage>
        <taxon>Bacteria</taxon>
        <taxon>Bacillati</taxon>
        <taxon>Bacillota</taxon>
        <taxon>Clostridia</taxon>
        <taxon>Peptostreptococcales</taxon>
        <taxon>Natronincolaceae</taxon>
        <taxon>Anaerovirgula</taxon>
    </lineage>
</organism>